<evidence type="ECO:0000313" key="1">
    <source>
        <dbReference type="EMBL" id="USI71805.1"/>
    </source>
</evidence>
<dbReference type="Proteomes" id="UP001056937">
    <property type="component" value="Chromosome 1"/>
</dbReference>
<name>A0ABY4X4N1_9SPHN</name>
<dbReference type="EMBL" id="CP084930">
    <property type="protein sequence ID" value="USI71805.1"/>
    <property type="molecule type" value="Genomic_DNA"/>
</dbReference>
<reference evidence="1" key="1">
    <citation type="journal article" date="2022" name="Toxins">
        <title>Genomic Analysis of Sphingopyxis sp. USTB-05 for Biodegrading Cyanobacterial Hepatotoxins.</title>
        <authorList>
            <person name="Liu C."/>
            <person name="Xu Q."/>
            <person name="Zhao Z."/>
            <person name="Zhang H."/>
            <person name="Liu X."/>
            <person name="Yin C."/>
            <person name="Liu Y."/>
            <person name="Yan H."/>
        </authorList>
    </citation>
    <scope>NUCLEOTIDE SEQUENCE</scope>
    <source>
        <strain evidence="1">NBD5</strain>
    </source>
</reference>
<dbReference type="Pfam" id="PF12096">
    <property type="entry name" value="DUF3572"/>
    <property type="match status" value="1"/>
</dbReference>
<dbReference type="InterPro" id="IPR021955">
    <property type="entry name" value="DUF3572"/>
</dbReference>
<dbReference type="RefSeq" id="WP_252165618.1">
    <property type="nucleotide sequence ID" value="NZ_CP084930.1"/>
</dbReference>
<proteinExistence type="predicted"/>
<organism evidence="1 2">
    <name type="scientific">Sphingomonas morindae</name>
    <dbReference type="NCBI Taxonomy" id="1541170"/>
    <lineage>
        <taxon>Bacteria</taxon>
        <taxon>Pseudomonadati</taxon>
        <taxon>Pseudomonadota</taxon>
        <taxon>Alphaproteobacteria</taxon>
        <taxon>Sphingomonadales</taxon>
        <taxon>Sphingomonadaceae</taxon>
        <taxon>Sphingomonas</taxon>
    </lineage>
</organism>
<accession>A0ABY4X4N1</accession>
<protein>
    <submittedName>
        <fullName evidence="1">DUF3572 domain-containing protein</fullName>
    </submittedName>
</protein>
<evidence type="ECO:0000313" key="2">
    <source>
        <dbReference type="Proteomes" id="UP001056937"/>
    </source>
</evidence>
<sequence length="91" mass="9523">MAASKTNYPDATVVALQALAWVLTEPSRADRLLALTGLDADDLRARATEPALLAAVLGFLAGHEPDLLACTEALSLPPEALIAAQSQLESR</sequence>
<keyword evidence="2" id="KW-1185">Reference proteome</keyword>
<gene>
    <name evidence="1" type="ORF">LHA26_10775</name>
</gene>